<feature type="domain" description="Pseudouridine synthase RsuA/RluA-like" evidence="5">
    <location>
        <begin position="62"/>
        <end position="206"/>
    </location>
</feature>
<proteinExistence type="inferred from homology"/>
<dbReference type="InterPro" id="IPR018496">
    <property type="entry name" value="PsdUridine_synth_RsuA/RluB_CS"/>
</dbReference>
<accession>A0ABS5GT66</accession>
<reference evidence="6 7" key="1">
    <citation type="submission" date="2021-04" db="EMBL/GenBank/DDBJ databases">
        <title>Draft Genome of Aeromonas popoffii ID682, isolated from a natural water source in Idaho.</title>
        <authorList>
            <person name="Testerman T."/>
            <person name="Graf J."/>
        </authorList>
    </citation>
    <scope>NUCLEOTIDE SEQUENCE [LARGE SCALE GENOMIC DNA]</scope>
    <source>
        <strain evidence="6 7">ID682</strain>
    </source>
</reference>
<dbReference type="InterPro" id="IPR020094">
    <property type="entry name" value="TruA/RsuA/RluB/E/F_N"/>
</dbReference>
<name>A0ABS5GT66_9GAMM</name>
<evidence type="ECO:0000259" key="5">
    <source>
        <dbReference type="Pfam" id="PF00849"/>
    </source>
</evidence>
<dbReference type="PANTHER" id="PTHR47683:SF2">
    <property type="entry name" value="RNA-BINDING S4 DOMAIN-CONTAINING PROTEIN"/>
    <property type="match status" value="1"/>
</dbReference>
<dbReference type="EC" id="5.4.99.-" evidence="3"/>
<feature type="compositionally biased region" description="Basic and acidic residues" evidence="4">
    <location>
        <begin position="259"/>
        <end position="290"/>
    </location>
</feature>
<evidence type="ECO:0000256" key="4">
    <source>
        <dbReference type="SAM" id="MobiDB-lite"/>
    </source>
</evidence>
<feature type="compositionally biased region" description="Basic and acidic residues" evidence="4">
    <location>
        <begin position="24"/>
        <end position="35"/>
    </location>
</feature>
<comment type="caution">
    <text evidence="6">The sequence shown here is derived from an EMBL/GenBank/DDBJ whole genome shotgun (WGS) entry which is preliminary data.</text>
</comment>
<dbReference type="Pfam" id="PF00849">
    <property type="entry name" value="PseudoU_synth_2"/>
    <property type="match status" value="1"/>
</dbReference>
<dbReference type="NCBIfam" id="TIGR00093">
    <property type="entry name" value="pseudouridine synthase"/>
    <property type="match status" value="1"/>
</dbReference>
<evidence type="ECO:0000256" key="2">
    <source>
        <dbReference type="ARBA" id="ARBA00023235"/>
    </source>
</evidence>
<sequence length="329" mass="36660">MHAMKPARPRLSLQGRPTTAGRTALDDTHRPELARSRAGTRHAHDAKQAGQKPQVNPADRQLLLLNKPYMVLCQFTDEAGRETLKDYIKEPGIYAAGRLDRDSEGLLLLTNDGKLQARLTQPGEKTPKTYWVQVEGIPSEEALAALRAGVELNDGMTLPAEATLMDEPAIWPRNPPIRERKEIPTRWLEIKIIEGRNRQVRRMTAHIGHPTLRLIRYAIGDWTLGNWQEDGLAPGQSRSLPAPELAPSRRQRPPSSPRPDGDVAKPAREAPRRASQPRRDERPRSTHSTEHSTPSPTGGKPRSSGRGSNRNTMRRPARTGNPNSSDKES</sequence>
<dbReference type="Gene3D" id="3.30.70.580">
    <property type="entry name" value="Pseudouridine synthase I, catalytic domain, N-terminal subdomain"/>
    <property type="match status" value="1"/>
</dbReference>
<feature type="region of interest" description="Disordered" evidence="4">
    <location>
        <begin position="1"/>
        <end position="57"/>
    </location>
</feature>
<comment type="similarity">
    <text evidence="1 3">Belongs to the pseudouridine synthase RsuA family.</text>
</comment>
<dbReference type="Gene3D" id="3.30.70.1560">
    <property type="entry name" value="Alpha-L RNA-binding motif"/>
    <property type="match status" value="1"/>
</dbReference>
<dbReference type="SUPFAM" id="SSF55120">
    <property type="entry name" value="Pseudouridine synthase"/>
    <property type="match status" value="1"/>
</dbReference>
<dbReference type="Proteomes" id="UP000675653">
    <property type="component" value="Unassembled WGS sequence"/>
</dbReference>
<keyword evidence="7" id="KW-1185">Reference proteome</keyword>
<dbReference type="InterPro" id="IPR006145">
    <property type="entry name" value="PsdUridine_synth_RsuA/RluA"/>
</dbReference>
<protein>
    <recommendedName>
        <fullName evidence="3">Pseudouridine synthase</fullName>
        <ecNumber evidence="3">5.4.99.-</ecNumber>
    </recommendedName>
</protein>
<evidence type="ECO:0000256" key="1">
    <source>
        <dbReference type="ARBA" id="ARBA00008348"/>
    </source>
</evidence>
<feature type="compositionally biased region" description="Polar residues" evidence="4">
    <location>
        <begin position="320"/>
        <end position="329"/>
    </location>
</feature>
<evidence type="ECO:0000256" key="3">
    <source>
        <dbReference type="RuleBase" id="RU003887"/>
    </source>
</evidence>
<feature type="region of interest" description="Disordered" evidence="4">
    <location>
        <begin position="233"/>
        <end position="329"/>
    </location>
</feature>
<dbReference type="EMBL" id="JAGRZL010000044">
    <property type="protein sequence ID" value="MBR7630323.1"/>
    <property type="molecule type" value="Genomic_DNA"/>
</dbReference>
<organism evidence="6 7">
    <name type="scientific">Aeromonas popoffii</name>
    <dbReference type="NCBI Taxonomy" id="70856"/>
    <lineage>
        <taxon>Bacteria</taxon>
        <taxon>Pseudomonadati</taxon>
        <taxon>Pseudomonadota</taxon>
        <taxon>Gammaproteobacteria</taxon>
        <taxon>Aeromonadales</taxon>
        <taxon>Aeromonadaceae</taxon>
        <taxon>Aeromonas</taxon>
    </lineage>
</organism>
<gene>
    <name evidence="6" type="ORF">KAT72_15175</name>
</gene>
<evidence type="ECO:0000313" key="7">
    <source>
        <dbReference type="Proteomes" id="UP000675653"/>
    </source>
</evidence>
<evidence type="ECO:0000313" key="6">
    <source>
        <dbReference type="EMBL" id="MBR7630323.1"/>
    </source>
</evidence>
<keyword evidence="2 3" id="KW-0413">Isomerase</keyword>
<dbReference type="InterPro" id="IPR050343">
    <property type="entry name" value="RsuA_PseudoU_synthase"/>
</dbReference>
<dbReference type="PANTHER" id="PTHR47683">
    <property type="entry name" value="PSEUDOURIDINE SYNTHASE FAMILY PROTEIN-RELATED"/>
    <property type="match status" value="1"/>
</dbReference>
<dbReference type="InterPro" id="IPR020103">
    <property type="entry name" value="PsdUridine_synth_cat_dom_sf"/>
</dbReference>
<dbReference type="InterPro" id="IPR000748">
    <property type="entry name" value="PsdUridine_synth_RsuA/RluB/E/F"/>
</dbReference>
<dbReference type="PROSITE" id="PS01149">
    <property type="entry name" value="PSI_RSU"/>
    <property type="match status" value="1"/>
</dbReference>
<dbReference type="InterPro" id="IPR042092">
    <property type="entry name" value="PsdUridine_s_RsuA/RluB/E/F_cat"/>
</dbReference>